<dbReference type="AlphaFoldDB" id="A0A562E575"/>
<accession>A0A562E575</accession>
<protein>
    <submittedName>
        <fullName evidence="1">Uncharacterized protein</fullName>
    </submittedName>
</protein>
<keyword evidence="2" id="KW-1185">Reference proteome</keyword>
<evidence type="ECO:0000313" key="2">
    <source>
        <dbReference type="Proteomes" id="UP000321583"/>
    </source>
</evidence>
<dbReference type="RefSeq" id="WP_261793089.1">
    <property type="nucleotide sequence ID" value="NZ_VLJS01000013.1"/>
</dbReference>
<organism evidence="1 2">
    <name type="scientific">Pseudoxanthomonas taiwanensis J19</name>
    <dbReference type="NCBI Taxonomy" id="935569"/>
    <lineage>
        <taxon>Bacteria</taxon>
        <taxon>Pseudomonadati</taxon>
        <taxon>Pseudomonadota</taxon>
        <taxon>Gammaproteobacteria</taxon>
        <taxon>Lysobacterales</taxon>
        <taxon>Lysobacteraceae</taxon>
        <taxon>Pseudoxanthomonas</taxon>
    </lineage>
</organism>
<reference evidence="1 2" key="1">
    <citation type="submission" date="2019-07" db="EMBL/GenBank/DDBJ databases">
        <title>Genome sequencing of lignin-degrading bacterial isolates.</title>
        <authorList>
            <person name="Gladden J."/>
        </authorList>
    </citation>
    <scope>NUCLEOTIDE SEQUENCE [LARGE SCALE GENOMIC DNA]</scope>
    <source>
        <strain evidence="1 2">J19</strain>
    </source>
</reference>
<dbReference type="Proteomes" id="UP000321583">
    <property type="component" value="Unassembled WGS sequence"/>
</dbReference>
<proteinExistence type="predicted"/>
<evidence type="ECO:0000313" key="1">
    <source>
        <dbReference type="EMBL" id="TWH16854.1"/>
    </source>
</evidence>
<gene>
    <name evidence="1" type="ORF">L613_001100000430</name>
</gene>
<dbReference type="EMBL" id="VLJS01000013">
    <property type="protein sequence ID" value="TWH16854.1"/>
    <property type="molecule type" value="Genomic_DNA"/>
</dbReference>
<sequence length="154" mass="16707">MAGAQEFLRQVLPGNRYLSTMMSEVLAKARRDGLRAEFEPLPPIVDADPVAHCRSYLIGEIANTWLTVRDPATGEATEAGFAAMAGDDHVGSPDGLHFGSIRALRQDGSRVYLRFAGEQHDAVLHLEGSEMASRVHAALDFLRRECDPAAATGF</sequence>
<name>A0A562E575_9GAMM</name>
<comment type="caution">
    <text evidence="1">The sequence shown here is derived from an EMBL/GenBank/DDBJ whole genome shotgun (WGS) entry which is preliminary data.</text>
</comment>